<protein>
    <recommendedName>
        <fullName evidence="4">VUT family protein</fullName>
    </recommendedName>
</protein>
<evidence type="ECO:0000256" key="1">
    <source>
        <dbReference type="SAM" id="Phobius"/>
    </source>
</evidence>
<accession>A0ABN3RJ17</accession>
<reference evidence="2 3" key="1">
    <citation type="journal article" date="2019" name="Int. J. Syst. Evol. Microbiol.">
        <title>The Global Catalogue of Microorganisms (GCM) 10K type strain sequencing project: providing services to taxonomists for standard genome sequencing and annotation.</title>
        <authorList>
            <consortium name="The Broad Institute Genomics Platform"/>
            <consortium name="The Broad Institute Genome Sequencing Center for Infectious Disease"/>
            <person name="Wu L."/>
            <person name="Ma J."/>
        </authorList>
    </citation>
    <scope>NUCLEOTIDE SEQUENCE [LARGE SCALE GENOMIC DNA]</scope>
    <source>
        <strain evidence="2 3">JCM 6835</strain>
    </source>
</reference>
<keyword evidence="3" id="KW-1185">Reference proteome</keyword>
<dbReference type="RefSeq" id="WP_346145483.1">
    <property type="nucleotide sequence ID" value="NZ_BAAATE010000004.1"/>
</dbReference>
<dbReference type="Proteomes" id="UP001501666">
    <property type="component" value="Unassembled WGS sequence"/>
</dbReference>
<feature type="transmembrane region" description="Helical" evidence="1">
    <location>
        <begin position="56"/>
        <end position="86"/>
    </location>
</feature>
<feature type="transmembrane region" description="Helical" evidence="1">
    <location>
        <begin position="137"/>
        <end position="154"/>
    </location>
</feature>
<keyword evidence="1" id="KW-1133">Transmembrane helix</keyword>
<proteinExistence type="predicted"/>
<organism evidence="2 3">
    <name type="scientific">Nonomuraea recticatena</name>
    <dbReference type="NCBI Taxonomy" id="46178"/>
    <lineage>
        <taxon>Bacteria</taxon>
        <taxon>Bacillati</taxon>
        <taxon>Actinomycetota</taxon>
        <taxon>Actinomycetes</taxon>
        <taxon>Streptosporangiales</taxon>
        <taxon>Streptosporangiaceae</taxon>
        <taxon>Nonomuraea</taxon>
    </lineage>
</organism>
<gene>
    <name evidence="2" type="ORF">GCM10010412_021600</name>
</gene>
<dbReference type="Pfam" id="PF02592">
    <property type="entry name" value="Vut_1"/>
    <property type="match status" value="1"/>
</dbReference>
<feature type="transmembrane region" description="Helical" evidence="1">
    <location>
        <begin position="101"/>
        <end position="125"/>
    </location>
</feature>
<keyword evidence="1" id="KW-0812">Transmembrane</keyword>
<dbReference type="InterPro" id="IPR003744">
    <property type="entry name" value="YhhQ"/>
</dbReference>
<evidence type="ECO:0000313" key="3">
    <source>
        <dbReference type="Proteomes" id="UP001501666"/>
    </source>
</evidence>
<name>A0ABN3RJ17_9ACTN</name>
<keyword evidence="1" id="KW-0472">Membrane</keyword>
<sequence length="159" mass="16949">MILPILFMVTVAAANLLSISLTVPVGFGLVAPGGVYLAGVLFTLRDLIHERSGPLTVLYTLYGGLILSGFMGSGLVSTASIAAFAFAELIDTGVYVLTRRYGLVAAVTASNLVALAADSVVFLFLAFGSLRMLPGQIVGKLWMTTLAVLLLWAWRRWVR</sequence>
<comment type="caution">
    <text evidence="2">The sequence shown here is derived from an EMBL/GenBank/DDBJ whole genome shotgun (WGS) entry which is preliminary data.</text>
</comment>
<evidence type="ECO:0008006" key="4">
    <source>
        <dbReference type="Google" id="ProtNLM"/>
    </source>
</evidence>
<evidence type="ECO:0000313" key="2">
    <source>
        <dbReference type="EMBL" id="GAA2653465.1"/>
    </source>
</evidence>
<dbReference type="EMBL" id="BAAATE010000004">
    <property type="protein sequence ID" value="GAA2653465.1"/>
    <property type="molecule type" value="Genomic_DNA"/>
</dbReference>